<protein>
    <recommendedName>
        <fullName evidence="3">Nucleotidyl transferase AbiEii toxin, Type IV TA system</fullName>
    </recommendedName>
</protein>
<gene>
    <name evidence="1" type="ORF">Pla163_27330</name>
</gene>
<sequence>MSRPDDGIARSVHVRLVRRAQELGVDPNQLIVRYGIERFLYRLSRSPHSERFVLKGGLLMLARLGETLRPTRDADLLGIGDLSDEALGLLVRDICEAEVEPDGVTLDPDSVALAGIREQNSYGGRRITLDGRLGNARLRLQIDVGIGDVVTPEPDRLDYPTILELPAPRLYAYPRESVVAEKLHAIVHLGAANTRMKDYFDLFALAKEGAIDLERLARAVAATFVRRSTRLPDGVPSGLTDTFADEPSKRAMWRAFLDRSRLEAPDLRVVVRDLRGFLVGPLGAAARMMRER</sequence>
<evidence type="ECO:0000313" key="1">
    <source>
        <dbReference type="EMBL" id="QDU85601.1"/>
    </source>
</evidence>
<proteinExistence type="predicted"/>
<dbReference type="EMBL" id="CP036290">
    <property type="protein sequence ID" value="QDU85601.1"/>
    <property type="molecule type" value="Genomic_DNA"/>
</dbReference>
<accession>A0A518D297</accession>
<name>A0A518D297_9BACT</name>
<organism evidence="1 2">
    <name type="scientific">Rohdeia mirabilis</name>
    <dbReference type="NCBI Taxonomy" id="2528008"/>
    <lineage>
        <taxon>Bacteria</taxon>
        <taxon>Pseudomonadati</taxon>
        <taxon>Planctomycetota</taxon>
        <taxon>Planctomycetia</taxon>
        <taxon>Planctomycetia incertae sedis</taxon>
        <taxon>Rohdeia</taxon>
    </lineage>
</organism>
<dbReference type="Proteomes" id="UP000319342">
    <property type="component" value="Chromosome"/>
</dbReference>
<dbReference type="RefSeq" id="WP_145189261.1">
    <property type="nucleotide sequence ID" value="NZ_CP036290.1"/>
</dbReference>
<evidence type="ECO:0000313" key="2">
    <source>
        <dbReference type="Proteomes" id="UP000319342"/>
    </source>
</evidence>
<keyword evidence="2" id="KW-1185">Reference proteome</keyword>
<dbReference type="InterPro" id="IPR014942">
    <property type="entry name" value="AbiEii"/>
</dbReference>
<dbReference type="Pfam" id="PF08843">
    <property type="entry name" value="AbiEii"/>
    <property type="match status" value="1"/>
</dbReference>
<dbReference type="OrthoDB" id="9808443at2"/>
<reference evidence="1 2" key="1">
    <citation type="submission" date="2019-02" db="EMBL/GenBank/DDBJ databases">
        <title>Deep-cultivation of Planctomycetes and their phenomic and genomic characterization uncovers novel biology.</title>
        <authorList>
            <person name="Wiegand S."/>
            <person name="Jogler M."/>
            <person name="Boedeker C."/>
            <person name="Pinto D."/>
            <person name="Vollmers J."/>
            <person name="Rivas-Marin E."/>
            <person name="Kohn T."/>
            <person name="Peeters S.H."/>
            <person name="Heuer A."/>
            <person name="Rast P."/>
            <person name="Oberbeckmann S."/>
            <person name="Bunk B."/>
            <person name="Jeske O."/>
            <person name="Meyerdierks A."/>
            <person name="Storesund J.E."/>
            <person name="Kallscheuer N."/>
            <person name="Luecker S."/>
            <person name="Lage O.M."/>
            <person name="Pohl T."/>
            <person name="Merkel B.J."/>
            <person name="Hornburger P."/>
            <person name="Mueller R.-W."/>
            <person name="Bruemmer F."/>
            <person name="Labrenz M."/>
            <person name="Spormann A.M."/>
            <person name="Op den Camp H."/>
            <person name="Overmann J."/>
            <person name="Amann R."/>
            <person name="Jetten M.S.M."/>
            <person name="Mascher T."/>
            <person name="Medema M.H."/>
            <person name="Devos D.P."/>
            <person name="Kaster A.-K."/>
            <person name="Ovreas L."/>
            <person name="Rohde M."/>
            <person name="Galperin M.Y."/>
            <person name="Jogler C."/>
        </authorList>
    </citation>
    <scope>NUCLEOTIDE SEQUENCE [LARGE SCALE GENOMIC DNA]</scope>
    <source>
        <strain evidence="1 2">Pla163</strain>
    </source>
</reference>
<dbReference type="AlphaFoldDB" id="A0A518D297"/>
<evidence type="ECO:0008006" key="3">
    <source>
        <dbReference type="Google" id="ProtNLM"/>
    </source>
</evidence>